<dbReference type="Proteomes" id="UP001259347">
    <property type="component" value="Unassembled WGS sequence"/>
</dbReference>
<dbReference type="RefSeq" id="WP_310021762.1">
    <property type="nucleotide sequence ID" value="NZ_JAVDUM010000013.1"/>
</dbReference>
<accession>A0ABU1SF00</accession>
<feature type="transmembrane region" description="Helical" evidence="1">
    <location>
        <begin position="43"/>
        <end position="61"/>
    </location>
</feature>
<keyword evidence="1" id="KW-0812">Transmembrane</keyword>
<sequence>MSMRSLGIFWAAVAATVIIAILVAVLSIVAIAHPEEGGKLNSISISILPIMIVTMLVAILLKKKSKPGAPE</sequence>
<evidence type="ECO:0000313" key="3">
    <source>
        <dbReference type="Proteomes" id="UP001259347"/>
    </source>
</evidence>
<protein>
    <submittedName>
        <fullName evidence="2">Branched-subunit amino acid permease</fullName>
    </submittedName>
</protein>
<keyword evidence="1" id="KW-0472">Membrane</keyword>
<reference evidence="2 3" key="1">
    <citation type="submission" date="2023-07" db="EMBL/GenBank/DDBJ databases">
        <title>Sorghum-associated microbial communities from plants grown in Nebraska, USA.</title>
        <authorList>
            <person name="Schachtman D."/>
        </authorList>
    </citation>
    <scope>NUCLEOTIDE SEQUENCE [LARGE SCALE GENOMIC DNA]</scope>
    <source>
        <strain evidence="2 3">2980</strain>
    </source>
</reference>
<comment type="caution">
    <text evidence="2">The sequence shown here is derived from an EMBL/GenBank/DDBJ whole genome shotgun (WGS) entry which is preliminary data.</text>
</comment>
<organism evidence="2 3">
    <name type="scientific">Microbacterium resistens</name>
    <dbReference type="NCBI Taxonomy" id="156977"/>
    <lineage>
        <taxon>Bacteria</taxon>
        <taxon>Bacillati</taxon>
        <taxon>Actinomycetota</taxon>
        <taxon>Actinomycetes</taxon>
        <taxon>Micrococcales</taxon>
        <taxon>Microbacteriaceae</taxon>
        <taxon>Microbacterium</taxon>
    </lineage>
</organism>
<evidence type="ECO:0000313" key="2">
    <source>
        <dbReference type="EMBL" id="MDR6868191.1"/>
    </source>
</evidence>
<name>A0ABU1SF00_9MICO</name>
<keyword evidence="3" id="KW-1185">Reference proteome</keyword>
<evidence type="ECO:0000256" key="1">
    <source>
        <dbReference type="SAM" id="Phobius"/>
    </source>
</evidence>
<proteinExistence type="predicted"/>
<keyword evidence="1" id="KW-1133">Transmembrane helix</keyword>
<feature type="transmembrane region" description="Helical" evidence="1">
    <location>
        <begin position="7"/>
        <end position="31"/>
    </location>
</feature>
<gene>
    <name evidence="2" type="ORF">J2Y69_002805</name>
</gene>
<dbReference type="EMBL" id="JAVDUM010000013">
    <property type="protein sequence ID" value="MDR6868191.1"/>
    <property type="molecule type" value="Genomic_DNA"/>
</dbReference>